<comment type="similarity">
    <text evidence="9">Belongs to the MRE11/RAD32 family.</text>
</comment>
<evidence type="ECO:0000256" key="7">
    <source>
        <dbReference type="ARBA" id="ARBA00023204"/>
    </source>
</evidence>
<sequence length="381" mass="43641">MQILHISDTHLGSRRYNRESREEDVYNAFHQLMEIAVREHVKAVIHTGDLFDVYKPSNRALKVFVDETRVLRENGVPFITIPGDHDTPKVREEVYPQRLLGDSLGLIKVLLGDSEKSFYELREDNLSVKIYGIRNMSNVFKERLLQILGSLKPDGDRNVLMLHQGFREMLPYDNAWQLEIGNLPKGFQYYACGHVHSRIENVLPDGSRLVVAGSPEIIREEEIEPWAKKGKGGYLVDLSGKEPLTQPINVDVRPQLVEKVRVDDVDSEIDRLLSKLQGLSSKRKPILHLILEGDSARRAVALKRLSRLEGYVDFYRVYKDETIDVREKVSPPQTQGSVEELMASYLKAQGYNEGEVKLILEAVEKYDSDEALEILRKFAEM</sequence>
<dbReference type="HAMAP" id="MF_02044">
    <property type="entry name" value="Mre11"/>
    <property type="match status" value="1"/>
</dbReference>
<dbReference type="NCBIfam" id="NF041031">
    <property type="entry name" value="Mre11_Sulfo"/>
    <property type="match status" value="1"/>
</dbReference>
<keyword evidence="7 9" id="KW-0234">DNA repair</keyword>
<dbReference type="Pfam" id="PF00149">
    <property type="entry name" value="Metallophos"/>
    <property type="match status" value="1"/>
</dbReference>
<dbReference type="GO" id="GO:0000403">
    <property type="term" value="F:Y-form DNA binding"/>
    <property type="evidence" value="ECO:0007669"/>
    <property type="project" value="UniProtKB-UniRule"/>
</dbReference>
<feature type="binding site" evidence="9">
    <location>
        <position position="49"/>
    </location>
    <ligand>
        <name>Mn(2+)</name>
        <dbReference type="ChEBI" id="CHEBI:29035"/>
        <label>1</label>
    </ligand>
</feature>
<dbReference type="Gene3D" id="3.60.21.10">
    <property type="match status" value="1"/>
</dbReference>
<gene>
    <name evidence="9" type="primary">mre11</name>
    <name evidence="11" type="ORF">MetMK1DRAFT_00013080</name>
</gene>
<dbReference type="GO" id="GO:0006302">
    <property type="term" value="P:double-strand break repair"/>
    <property type="evidence" value="ECO:0007669"/>
    <property type="project" value="UniProtKB-UniRule"/>
</dbReference>
<comment type="activity regulation">
    <text evidence="9">Nuclease activity is regulated by Rad50.</text>
</comment>
<feature type="binding site" evidence="9">
    <location>
        <position position="194"/>
    </location>
    <ligand>
        <name>Mn(2+)</name>
        <dbReference type="ChEBI" id="CHEBI:29035"/>
        <label>2</label>
    </ligand>
</feature>
<dbReference type="Proteomes" id="UP000003980">
    <property type="component" value="Unassembled WGS sequence"/>
</dbReference>
<feature type="binding site" evidence="9">
    <location>
        <position position="10"/>
    </location>
    <ligand>
        <name>Mn(2+)</name>
        <dbReference type="ChEBI" id="CHEBI:29035"/>
        <label>1</label>
    </ligand>
</feature>
<name>H2C3I4_9CREN</name>
<keyword evidence="3 9" id="KW-0255">Endonuclease</keyword>
<comment type="cofactor">
    <cofactor evidence="9">
        <name>Mn(2+)</name>
        <dbReference type="ChEBI" id="CHEBI:29035"/>
    </cofactor>
    <text evidence="9">Binds 2 manganese ions per subunit.</text>
</comment>
<dbReference type="RefSeq" id="WP_009071647.1">
    <property type="nucleotide sequence ID" value="NZ_JH597761.1"/>
</dbReference>
<evidence type="ECO:0000256" key="4">
    <source>
        <dbReference type="ARBA" id="ARBA00022763"/>
    </source>
</evidence>
<dbReference type="SUPFAM" id="SSF56300">
    <property type="entry name" value="Metallo-dependent phosphatases"/>
    <property type="match status" value="1"/>
</dbReference>
<feature type="binding site" evidence="9">
    <location>
        <position position="196"/>
    </location>
    <ligand>
        <name>Mn(2+)</name>
        <dbReference type="ChEBI" id="CHEBI:29035"/>
        <label>1</label>
    </ligand>
</feature>
<dbReference type="HOGENOM" id="CLU_026621_5_2_2"/>
<dbReference type="OrthoDB" id="11638at2157"/>
<evidence type="ECO:0000256" key="8">
    <source>
        <dbReference type="ARBA" id="ARBA00023211"/>
    </source>
</evidence>
<keyword evidence="6 9" id="KW-0269">Exonuclease</keyword>
<dbReference type="CDD" id="cd00840">
    <property type="entry name" value="MPP_Mre11_N"/>
    <property type="match status" value="1"/>
</dbReference>
<dbReference type="InterPro" id="IPR053459">
    <property type="entry name" value="DSB_Repair_Mre11/Rad50"/>
</dbReference>
<evidence type="ECO:0000256" key="9">
    <source>
        <dbReference type="HAMAP-Rule" id="MF_02044"/>
    </source>
</evidence>
<dbReference type="InterPro" id="IPR041796">
    <property type="entry name" value="Mre11_N"/>
</dbReference>
<feature type="binding site" evidence="9">
    <location>
        <position position="84"/>
    </location>
    <ligand>
        <name>Mn(2+)</name>
        <dbReference type="ChEBI" id="CHEBI:29035"/>
        <label>2</label>
    </ligand>
</feature>
<evidence type="ECO:0000256" key="6">
    <source>
        <dbReference type="ARBA" id="ARBA00022839"/>
    </source>
</evidence>
<dbReference type="PANTHER" id="PTHR30337:SF0">
    <property type="entry name" value="NUCLEASE SBCCD SUBUNIT D"/>
    <property type="match status" value="1"/>
</dbReference>
<dbReference type="GO" id="GO:0004519">
    <property type="term" value="F:endonuclease activity"/>
    <property type="evidence" value="ECO:0007669"/>
    <property type="project" value="UniProtKB-UniRule"/>
</dbReference>
<dbReference type="InterPro" id="IPR004843">
    <property type="entry name" value="Calcineurin-like_PHP"/>
</dbReference>
<dbReference type="InterPro" id="IPR032885">
    <property type="entry name" value="Mre11_archaea-type"/>
</dbReference>
<keyword evidence="4 9" id="KW-0227">DNA damage</keyword>
<dbReference type="InterPro" id="IPR029052">
    <property type="entry name" value="Metallo-depent_PP-like"/>
</dbReference>
<dbReference type="GO" id="GO:0045027">
    <property type="term" value="F:DNA end binding"/>
    <property type="evidence" value="ECO:0007669"/>
    <property type="project" value="UniProtKB-UniRule"/>
</dbReference>
<dbReference type="AlphaFoldDB" id="H2C3I4"/>
<dbReference type="InterPro" id="IPR050535">
    <property type="entry name" value="DNA_Repair-Maintenance_Comp"/>
</dbReference>
<comment type="subunit">
    <text evidence="9">Homodimer. Forms a heterotetramer composed of two Mre11 subunits and two Rad50 subunits.</text>
</comment>
<evidence type="ECO:0000256" key="3">
    <source>
        <dbReference type="ARBA" id="ARBA00022759"/>
    </source>
</evidence>
<keyword evidence="8 9" id="KW-0464">Manganese</keyword>
<comment type="function">
    <text evidence="9">Part of the Rad50/Mre11 complex, which is involved in the early steps of DNA double-strand break (DSB) repair. The complex may facilitate opening of the processed DNA ends to aid in the recruitment of HerA and NurA. Mre11 binds to DSB ends and has both double-stranded 3'-5' exonuclease activity and single-stranded endonuclease activity.</text>
</comment>
<dbReference type="GO" id="GO:0008408">
    <property type="term" value="F:3'-5' exonuclease activity"/>
    <property type="evidence" value="ECO:0007669"/>
    <property type="project" value="UniProtKB-UniRule"/>
</dbReference>
<dbReference type="PANTHER" id="PTHR30337">
    <property type="entry name" value="COMPONENT OF ATP-DEPENDENT DSDNA EXONUCLEASE"/>
    <property type="match status" value="1"/>
</dbReference>
<dbReference type="EMBL" id="JH597761">
    <property type="protein sequence ID" value="EHP70805.1"/>
    <property type="molecule type" value="Genomic_DNA"/>
</dbReference>
<accession>H2C3I4</accession>
<dbReference type="EC" id="3.1.-.-" evidence="9"/>
<evidence type="ECO:0000313" key="12">
    <source>
        <dbReference type="Proteomes" id="UP000003980"/>
    </source>
</evidence>
<dbReference type="GO" id="GO:0030145">
    <property type="term" value="F:manganese ion binding"/>
    <property type="evidence" value="ECO:0007669"/>
    <property type="project" value="UniProtKB-UniRule"/>
</dbReference>
<dbReference type="eggNOG" id="arCOG00397">
    <property type="taxonomic scope" value="Archaea"/>
</dbReference>
<feature type="active site" description="Proton donor" evidence="9">
    <location>
        <position position="85"/>
    </location>
</feature>
<proteinExistence type="inferred from homology"/>
<feature type="binding site" evidence="9">
    <location>
        <position position="8"/>
    </location>
    <ligand>
        <name>Mn(2+)</name>
        <dbReference type="ChEBI" id="CHEBI:29035"/>
        <label>1</label>
    </ligand>
</feature>
<evidence type="ECO:0000256" key="5">
    <source>
        <dbReference type="ARBA" id="ARBA00022801"/>
    </source>
</evidence>
<protein>
    <recommendedName>
        <fullName evidence="9">DNA double-strand break repair protein Mre11</fullName>
        <ecNumber evidence="9">3.1.-.-</ecNumber>
    </recommendedName>
</protein>
<evidence type="ECO:0000256" key="2">
    <source>
        <dbReference type="ARBA" id="ARBA00022723"/>
    </source>
</evidence>
<organism evidence="11 12">
    <name type="scientific">Metallosphaera yellowstonensis MK1</name>
    <dbReference type="NCBI Taxonomy" id="671065"/>
    <lineage>
        <taxon>Archaea</taxon>
        <taxon>Thermoproteota</taxon>
        <taxon>Thermoprotei</taxon>
        <taxon>Sulfolobales</taxon>
        <taxon>Sulfolobaceae</taxon>
        <taxon>Metallosphaera</taxon>
    </lineage>
</organism>
<reference evidence="11 12" key="1">
    <citation type="submission" date="2012-01" db="EMBL/GenBank/DDBJ databases">
        <title>Improved High-Quality Draft sequence of Metallosphaera yellowstonensis MK1.</title>
        <authorList>
            <consortium name="US DOE Joint Genome Institute"/>
            <person name="Lucas S."/>
            <person name="Han J."/>
            <person name="Cheng J.-F."/>
            <person name="Goodwin L."/>
            <person name="Pitluck S."/>
            <person name="Peters L."/>
            <person name="Teshima H."/>
            <person name="Detter J.C."/>
            <person name="Han C."/>
            <person name="Tapia R."/>
            <person name="Land M."/>
            <person name="Hauser L."/>
            <person name="Kyrpides N."/>
            <person name="Kozubal M."/>
            <person name="Macur R.E."/>
            <person name="Jay Z."/>
            <person name="Inskeep W."/>
            <person name="Woyke T."/>
        </authorList>
    </citation>
    <scope>NUCLEOTIDE SEQUENCE [LARGE SCALE GENOMIC DNA]</scope>
    <source>
        <strain evidence="11 12">MK1</strain>
    </source>
</reference>
<feature type="binding site" evidence="9">
    <location>
        <position position="49"/>
    </location>
    <ligand>
        <name>Mn(2+)</name>
        <dbReference type="ChEBI" id="CHEBI:29035"/>
        <label>2</label>
    </ligand>
</feature>
<keyword evidence="5 9" id="KW-0378">Hydrolase</keyword>
<evidence type="ECO:0000313" key="11">
    <source>
        <dbReference type="EMBL" id="EHP70805.1"/>
    </source>
</evidence>
<keyword evidence="2 9" id="KW-0479">Metal-binding</keyword>
<feature type="domain" description="Calcineurin-like phosphoesterase" evidence="10">
    <location>
        <begin position="1"/>
        <end position="197"/>
    </location>
</feature>
<keyword evidence="12" id="KW-1185">Reference proteome</keyword>
<evidence type="ECO:0000259" key="10">
    <source>
        <dbReference type="Pfam" id="PF00149"/>
    </source>
</evidence>
<evidence type="ECO:0000256" key="1">
    <source>
        <dbReference type="ARBA" id="ARBA00022722"/>
    </source>
</evidence>
<dbReference type="STRING" id="671065.MetMK1DRAFT_00013080"/>
<feature type="binding site" evidence="9">
    <location>
        <position position="163"/>
    </location>
    <ligand>
        <name>Mn(2+)</name>
        <dbReference type="ChEBI" id="CHEBI:29035"/>
        <label>2</label>
    </ligand>
</feature>
<keyword evidence="1 9" id="KW-0540">Nuclease</keyword>